<feature type="chain" id="PRO_5045769112" evidence="6">
    <location>
        <begin position="19"/>
        <end position="429"/>
    </location>
</feature>
<feature type="signal peptide" evidence="6">
    <location>
        <begin position="1"/>
        <end position="18"/>
    </location>
</feature>
<protein>
    <submittedName>
        <fullName evidence="7">ABC transporter substrate-binding protein</fullName>
    </submittedName>
</protein>
<evidence type="ECO:0000256" key="3">
    <source>
        <dbReference type="ARBA" id="ARBA00023136"/>
    </source>
</evidence>
<evidence type="ECO:0000256" key="5">
    <source>
        <dbReference type="ARBA" id="ARBA00023288"/>
    </source>
</evidence>
<dbReference type="InterPro" id="IPR006059">
    <property type="entry name" value="SBP"/>
</dbReference>
<evidence type="ECO:0000256" key="1">
    <source>
        <dbReference type="ARBA" id="ARBA00022475"/>
    </source>
</evidence>
<dbReference type="Gene3D" id="3.40.190.10">
    <property type="entry name" value="Periplasmic binding protein-like II"/>
    <property type="match status" value="1"/>
</dbReference>
<dbReference type="Proteomes" id="UP001589710">
    <property type="component" value="Unassembled WGS sequence"/>
</dbReference>
<dbReference type="CDD" id="cd13585">
    <property type="entry name" value="PBP2_TMBP_like"/>
    <property type="match status" value="1"/>
</dbReference>
<comment type="caution">
    <text evidence="7">The sequence shown here is derived from an EMBL/GenBank/DDBJ whole genome shotgun (WGS) entry which is preliminary data.</text>
</comment>
<evidence type="ECO:0000256" key="4">
    <source>
        <dbReference type="ARBA" id="ARBA00023139"/>
    </source>
</evidence>
<dbReference type="PANTHER" id="PTHR43649">
    <property type="entry name" value="ARABINOSE-BINDING PROTEIN-RELATED"/>
    <property type="match status" value="1"/>
</dbReference>
<evidence type="ECO:0000256" key="2">
    <source>
        <dbReference type="ARBA" id="ARBA00022729"/>
    </source>
</evidence>
<dbReference type="RefSeq" id="WP_345513260.1">
    <property type="nucleotide sequence ID" value="NZ_BAAAXD010000021.1"/>
</dbReference>
<dbReference type="EMBL" id="JBHMCG010000036">
    <property type="protein sequence ID" value="MFB9572236.1"/>
    <property type="molecule type" value="Genomic_DNA"/>
</dbReference>
<dbReference type="InterPro" id="IPR050490">
    <property type="entry name" value="Bact_solute-bd_prot1"/>
</dbReference>
<keyword evidence="3" id="KW-0472">Membrane</keyword>
<reference evidence="7 8" key="1">
    <citation type="submission" date="2024-09" db="EMBL/GenBank/DDBJ databases">
        <authorList>
            <person name="Sun Q."/>
            <person name="Mori K."/>
        </authorList>
    </citation>
    <scope>NUCLEOTIDE SEQUENCE [LARGE SCALE GENOMIC DNA]</scope>
    <source>
        <strain evidence="7 8">JCM 3331</strain>
    </source>
</reference>
<keyword evidence="8" id="KW-1185">Reference proteome</keyword>
<dbReference type="PROSITE" id="PS51257">
    <property type="entry name" value="PROKAR_LIPOPROTEIN"/>
    <property type="match status" value="1"/>
</dbReference>
<keyword evidence="5" id="KW-0449">Lipoprotein</keyword>
<dbReference type="PANTHER" id="PTHR43649:SF33">
    <property type="entry name" value="POLYGALACTURONAN_RHAMNOGALACTURONAN-BINDING PROTEIN YTCQ"/>
    <property type="match status" value="1"/>
</dbReference>
<keyword evidence="4" id="KW-0564">Palmitate</keyword>
<evidence type="ECO:0000313" key="8">
    <source>
        <dbReference type="Proteomes" id="UP001589710"/>
    </source>
</evidence>
<evidence type="ECO:0000313" key="7">
    <source>
        <dbReference type="EMBL" id="MFB9572236.1"/>
    </source>
</evidence>
<gene>
    <name evidence="7" type="ORF">ACFFTL_07845</name>
</gene>
<proteinExistence type="predicted"/>
<sequence length="429" mass="44796">MRVAAVAMAAGLVLTACGSGGSAPEAASSGPVTIEFWGWAPGYDKAVAAFNASHKDIKVKYNTIASGGKGGYAKMQAAVKAGNGPCLGQVGDESIPSFVMDGTLMDISEKASPEQDKFYPVAWSGVQVGGKVYGIPMDSSPIGMFYRADLFKKYGIKPAKTWDEYAKQAATVHAADPHKYLATYTGNDVSWLIALAQQAGAKWFDTAGDSWKVDFNDPATAKVAAYWQHLLDGKLALSENGYEPTWFNHLQDGTIASYIGPVWFAPILKDNAATSSGKWAVAPVPSWDAANPAGGNMGGSATSVLTGCKHPEQAVAAATWISTEAAGLDPIVKAAGILPAAKSGVNSPMLAEGLPFYGGQQVYKVFGAEMPTIPSTWTWGPMNSQMNSNLLDQLGKVQSGGPSILDALTSAEAKMHADMKAKGLSVATG</sequence>
<accession>A0ABV5R530</accession>
<keyword evidence="1" id="KW-1003">Cell membrane</keyword>
<dbReference type="SUPFAM" id="SSF53850">
    <property type="entry name" value="Periplasmic binding protein-like II"/>
    <property type="match status" value="1"/>
</dbReference>
<keyword evidence="2 6" id="KW-0732">Signal</keyword>
<organism evidence="7 8">
    <name type="scientific">Streptomyces yanii</name>
    <dbReference type="NCBI Taxonomy" id="78510"/>
    <lineage>
        <taxon>Bacteria</taxon>
        <taxon>Bacillati</taxon>
        <taxon>Actinomycetota</taxon>
        <taxon>Actinomycetes</taxon>
        <taxon>Kitasatosporales</taxon>
        <taxon>Streptomycetaceae</taxon>
        <taxon>Streptomyces</taxon>
    </lineage>
</organism>
<dbReference type="Pfam" id="PF01547">
    <property type="entry name" value="SBP_bac_1"/>
    <property type="match status" value="1"/>
</dbReference>
<evidence type="ECO:0000256" key="6">
    <source>
        <dbReference type="SAM" id="SignalP"/>
    </source>
</evidence>
<name>A0ABV5R530_9ACTN</name>